<gene>
    <name evidence="9" type="ORF">MGL_3504</name>
</gene>
<evidence type="ECO:0000256" key="4">
    <source>
        <dbReference type="ARBA" id="ARBA00022692"/>
    </source>
</evidence>
<feature type="transmembrane region" description="Helical" evidence="8">
    <location>
        <begin position="198"/>
        <end position="219"/>
    </location>
</feature>
<protein>
    <submittedName>
        <fullName evidence="9">Uncharacterized protein</fullName>
    </submittedName>
</protein>
<feature type="transmembrane region" description="Helical" evidence="8">
    <location>
        <begin position="339"/>
        <end position="359"/>
    </location>
</feature>
<dbReference type="STRING" id="425265.A8Q9L8"/>
<accession>A8Q9L8</accession>
<feature type="transmembrane region" description="Helical" evidence="8">
    <location>
        <begin position="306"/>
        <end position="327"/>
    </location>
</feature>
<comment type="caution">
    <text evidence="9">The sequence shown here is derived from an EMBL/GenBank/DDBJ whole genome shotgun (WGS) entry which is preliminary data.</text>
</comment>
<evidence type="ECO:0000313" key="9">
    <source>
        <dbReference type="EMBL" id="EDP42255.1"/>
    </source>
</evidence>
<keyword evidence="5 8" id="KW-1133">Transmembrane helix</keyword>
<dbReference type="FunCoup" id="A8Q9L8">
    <property type="interactions" value="183"/>
</dbReference>
<feature type="transmembrane region" description="Helical" evidence="8">
    <location>
        <begin position="55"/>
        <end position="76"/>
    </location>
</feature>
<dbReference type="GO" id="GO:0005385">
    <property type="term" value="F:zinc ion transmembrane transporter activity"/>
    <property type="evidence" value="ECO:0007669"/>
    <property type="project" value="InterPro"/>
</dbReference>
<keyword evidence="3 8" id="KW-0813">Transport</keyword>
<evidence type="ECO:0000256" key="7">
    <source>
        <dbReference type="ARBA" id="ARBA00023136"/>
    </source>
</evidence>
<feature type="transmembrane region" description="Helical" evidence="8">
    <location>
        <begin position="23"/>
        <end position="43"/>
    </location>
</feature>
<keyword evidence="7 8" id="KW-0472">Membrane</keyword>
<dbReference type="RefSeq" id="XP_001729469.1">
    <property type="nucleotide sequence ID" value="XM_001729417.1"/>
</dbReference>
<dbReference type="InterPro" id="IPR003689">
    <property type="entry name" value="ZIP"/>
</dbReference>
<evidence type="ECO:0000313" key="10">
    <source>
        <dbReference type="Proteomes" id="UP000008837"/>
    </source>
</evidence>
<comment type="similarity">
    <text evidence="2 8">Belongs to the ZIP transporter (TC 2.A.5) family.</text>
</comment>
<sequence length="360" mass="39626">MAEETPKCRGIVPDNDDHMGTRIGALFVILVTSALFTIFPIITKRVTFFQIPGPIYDFAKYFGSGVIIATAFVHLLEPATDELGQECLIESFQKYPMAYAFALISMMLMFVSEFFAYRFGSQILERKGLGGLAHNHQQHAMVPDAAHSEHSIPSNELQHQAHRDEEVFLSADKADLESGEGDSDLFIIQKQTSNVAEIVGVLVLELGVVFHSVIIGLTLATTEWDGDDDKFYILFPVIVFHQLFEGLGLGSRLAFMPQTFSTTFLCVLGLLYALCTPVGMAIGLGIRNTYSPDTPTYYYVSGVFDSVSAGILIYTGLVELLAHDFIFNKDMHTAPTWKVLLNVSEVCAGVGVMALLGLWA</sequence>
<dbReference type="OMA" id="CWVEGII"/>
<evidence type="ECO:0000256" key="3">
    <source>
        <dbReference type="ARBA" id="ARBA00022448"/>
    </source>
</evidence>
<dbReference type="InterPro" id="IPR004698">
    <property type="entry name" value="Zn/Fe_permease_fun/pln"/>
</dbReference>
<organism evidence="9 10">
    <name type="scientific">Malassezia globosa (strain ATCC MYA-4612 / CBS 7966)</name>
    <name type="common">Dandruff-associated fungus</name>
    <dbReference type="NCBI Taxonomy" id="425265"/>
    <lineage>
        <taxon>Eukaryota</taxon>
        <taxon>Fungi</taxon>
        <taxon>Dikarya</taxon>
        <taxon>Basidiomycota</taxon>
        <taxon>Ustilaginomycotina</taxon>
        <taxon>Malasseziomycetes</taxon>
        <taxon>Malasseziales</taxon>
        <taxon>Malasseziaceae</taxon>
        <taxon>Malassezia</taxon>
    </lineage>
</organism>
<evidence type="ECO:0000256" key="1">
    <source>
        <dbReference type="ARBA" id="ARBA00004141"/>
    </source>
</evidence>
<dbReference type="EMBL" id="AAYY01000013">
    <property type="protein sequence ID" value="EDP42255.1"/>
    <property type="molecule type" value="Genomic_DNA"/>
</dbReference>
<name>A8Q9L8_MALGO</name>
<dbReference type="KEGG" id="mgl:MGL_3504"/>
<keyword evidence="4 8" id="KW-0812">Transmembrane</keyword>
<dbReference type="VEuPathDB" id="FungiDB:MGL_3504"/>
<dbReference type="Proteomes" id="UP000008837">
    <property type="component" value="Unassembled WGS sequence"/>
</dbReference>
<dbReference type="GO" id="GO:0005886">
    <property type="term" value="C:plasma membrane"/>
    <property type="evidence" value="ECO:0007669"/>
    <property type="project" value="TreeGrafter"/>
</dbReference>
<evidence type="ECO:0000256" key="5">
    <source>
        <dbReference type="ARBA" id="ARBA00022989"/>
    </source>
</evidence>
<comment type="subcellular location">
    <subcellularLocation>
        <location evidence="1 8">Membrane</location>
        <topology evidence="1 8">Multi-pass membrane protein</topology>
    </subcellularLocation>
</comment>
<evidence type="ECO:0000256" key="6">
    <source>
        <dbReference type="ARBA" id="ARBA00023065"/>
    </source>
</evidence>
<dbReference type="NCBIfam" id="TIGR00820">
    <property type="entry name" value="zip"/>
    <property type="match status" value="1"/>
</dbReference>
<proteinExistence type="inferred from homology"/>
<feature type="transmembrane region" description="Helical" evidence="8">
    <location>
        <begin position="96"/>
        <end position="117"/>
    </location>
</feature>
<evidence type="ECO:0000256" key="2">
    <source>
        <dbReference type="ARBA" id="ARBA00006939"/>
    </source>
</evidence>
<evidence type="ECO:0000256" key="8">
    <source>
        <dbReference type="RuleBase" id="RU362088"/>
    </source>
</evidence>
<dbReference type="PANTHER" id="PTHR11040">
    <property type="entry name" value="ZINC/IRON TRANSPORTER"/>
    <property type="match status" value="1"/>
</dbReference>
<reference evidence="9 10" key="1">
    <citation type="journal article" date="2007" name="Proc. Natl. Acad. Sci. U.S.A.">
        <title>Dandruff-associated Malassezia genomes reveal convergent and divergent virulence traits shared with plant and human fungal pathogens.</title>
        <authorList>
            <person name="Xu J."/>
            <person name="Saunders C.W."/>
            <person name="Hu P."/>
            <person name="Grant R.A."/>
            <person name="Boekhout T."/>
            <person name="Kuramae E.E."/>
            <person name="Kronstad J.W."/>
            <person name="Deangelis Y.M."/>
            <person name="Reeder N.L."/>
            <person name="Johnstone K.R."/>
            <person name="Leland M."/>
            <person name="Fieno A.M."/>
            <person name="Begley W.M."/>
            <person name="Sun Y."/>
            <person name="Lacey M.P."/>
            <person name="Chaudhary T."/>
            <person name="Keough T."/>
            <person name="Chu L."/>
            <person name="Sears R."/>
            <person name="Yuan B."/>
            <person name="Dawson T.L.Jr."/>
        </authorList>
    </citation>
    <scope>NUCLEOTIDE SEQUENCE [LARGE SCALE GENOMIC DNA]</scope>
    <source>
        <strain evidence="10">ATCC MYA-4612 / CBS 7966</strain>
    </source>
</reference>
<dbReference type="AlphaFoldDB" id="A8Q9L8"/>
<dbReference type="InParanoid" id="A8Q9L8"/>
<dbReference type="PANTHER" id="PTHR11040:SF32">
    <property type="entry name" value="ZINC-REGULATED TRANSPORTER 1"/>
    <property type="match status" value="1"/>
</dbReference>
<dbReference type="Pfam" id="PF02535">
    <property type="entry name" value="Zip"/>
    <property type="match status" value="1"/>
</dbReference>
<feature type="transmembrane region" description="Helical" evidence="8">
    <location>
        <begin position="231"/>
        <end position="250"/>
    </location>
</feature>
<keyword evidence="10" id="KW-1185">Reference proteome</keyword>
<dbReference type="OrthoDB" id="448280at2759"/>
<dbReference type="GeneID" id="5853776"/>
<feature type="transmembrane region" description="Helical" evidence="8">
    <location>
        <begin position="262"/>
        <end position="286"/>
    </location>
</feature>
<keyword evidence="6 8" id="KW-0406">Ion transport</keyword>